<sequence length="138" mass="14160">MLLPGLNLLICGSSTVSAGVRAQLPGEALPAERPAPIPCDTPGPSNLQPHSASANWTGGNQRAPAPPLMDLPSRPNESLPGPRVAALALRVSRVAQSARQERGAAENEKNDPATTTYGNNQSAGTISRNALVSGVHSV</sequence>
<name>A0AAD7RJ96_9TELE</name>
<keyword evidence="4" id="KW-1185">Reference proteome</keyword>
<proteinExistence type="predicted"/>
<organism evidence="3 4">
    <name type="scientific">Aldrovandia affinis</name>
    <dbReference type="NCBI Taxonomy" id="143900"/>
    <lineage>
        <taxon>Eukaryota</taxon>
        <taxon>Metazoa</taxon>
        <taxon>Chordata</taxon>
        <taxon>Craniata</taxon>
        <taxon>Vertebrata</taxon>
        <taxon>Euteleostomi</taxon>
        <taxon>Actinopterygii</taxon>
        <taxon>Neopterygii</taxon>
        <taxon>Teleostei</taxon>
        <taxon>Notacanthiformes</taxon>
        <taxon>Halosauridae</taxon>
        <taxon>Aldrovandia</taxon>
    </lineage>
</organism>
<evidence type="ECO:0000313" key="4">
    <source>
        <dbReference type="Proteomes" id="UP001221898"/>
    </source>
</evidence>
<feature type="region of interest" description="Disordered" evidence="1">
    <location>
        <begin position="94"/>
        <end position="124"/>
    </location>
</feature>
<feature type="compositionally biased region" description="Polar residues" evidence="1">
    <location>
        <begin position="112"/>
        <end position="124"/>
    </location>
</feature>
<feature type="region of interest" description="Disordered" evidence="1">
    <location>
        <begin position="29"/>
        <end position="81"/>
    </location>
</feature>
<keyword evidence="2" id="KW-0732">Signal</keyword>
<evidence type="ECO:0000256" key="1">
    <source>
        <dbReference type="SAM" id="MobiDB-lite"/>
    </source>
</evidence>
<evidence type="ECO:0000313" key="3">
    <source>
        <dbReference type="EMBL" id="KAJ8385246.1"/>
    </source>
</evidence>
<feature type="compositionally biased region" description="Polar residues" evidence="1">
    <location>
        <begin position="43"/>
        <end position="60"/>
    </location>
</feature>
<comment type="caution">
    <text evidence="3">The sequence shown here is derived from an EMBL/GenBank/DDBJ whole genome shotgun (WGS) entry which is preliminary data.</text>
</comment>
<gene>
    <name evidence="3" type="ORF">AAFF_G00191230</name>
</gene>
<accession>A0AAD7RJ96</accession>
<dbReference type="EMBL" id="JAINUG010000255">
    <property type="protein sequence ID" value="KAJ8385246.1"/>
    <property type="molecule type" value="Genomic_DNA"/>
</dbReference>
<feature type="signal peptide" evidence="2">
    <location>
        <begin position="1"/>
        <end position="22"/>
    </location>
</feature>
<dbReference type="Proteomes" id="UP001221898">
    <property type="component" value="Unassembled WGS sequence"/>
</dbReference>
<protein>
    <submittedName>
        <fullName evidence="3">Uncharacterized protein</fullName>
    </submittedName>
</protein>
<feature type="compositionally biased region" description="Basic and acidic residues" evidence="1">
    <location>
        <begin position="99"/>
        <end position="111"/>
    </location>
</feature>
<reference evidence="3" key="1">
    <citation type="journal article" date="2023" name="Science">
        <title>Genome structures resolve the early diversification of teleost fishes.</title>
        <authorList>
            <person name="Parey E."/>
            <person name="Louis A."/>
            <person name="Montfort J."/>
            <person name="Bouchez O."/>
            <person name="Roques C."/>
            <person name="Iampietro C."/>
            <person name="Lluch J."/>
            <person name="Castinel A."/>
            <person name="Donnadieu C."/>
            <person name="Desvignes T."/>
            <person name="Floi Bucao C."/>
            <person name="Jouanno E."/>
            <person name="Wen M."/>
            <person name="Mejri S."/>
            <person name="Dirks R."/>
            <person name="Jansen H."/>
            <person name="Henkel C."/>
            <person name="Chen W.J."/>
            <person name="Zahm M."/>
            <person name="Cabau C."/>
            <person name="Klopp C."/>
            <person name="Thompson A.W."/>
            <person name="Robinson-Rechavi M."/>
            <person name="Braasch I."/>
            <person name="Lecointre G."/>
            <person name="Bobe J."/>
            <person name="Postlethwait J.H."/>
            <person name="Berthelot C."/>
            <person name="Roest Crollius H."/>
            <person name="Guiguen Y."/>
        </authorList>
    </citation>
    <scope>NUCLEOTIDE SEQUENCE</scope>
    <source>
        <strain evidence="3">NC1722</strain>
    </source>
</reference>
<feature type="chain" id="PRO_5041948321" evidence="2">
    <location>
        <begin position="23"/>
        <end position="138"/>
    </location>
</feature>
<evidence type="ECO:0000256" key="2">
    <source>
        <dbReference type="SAM" id="SignalP"/>
    </source>
</evidence>
<dbReference type="AlphaFoldDB" id="A0AAD7RJ96"/>